<proteinExistence type="predicted"/>
<dbReference type="Proteomes" id="UP001163687">
    <property type="component" value="Chromosome"/>
</dbReference>
<accession>A0AA35CIG1</accession>
<reference evidence="1" key="1">
    <citation type="submission" date="2022-03" db="EMBL/GenBank/DDBJ databases">
        <title>Complete genome sequence of Caldinitratiruptor microaerophilus.</title>
        <authorList>
            <person name="Mukaiyama R."/>
            <person name="Nishiyama T."/>
            <person name="Ueda K."/>
        </authorList>
    </citation>
    <scope>NUCLEOTIDE SEQUENCE</scope>
    <source>
        <strain evidence="1">JCM 16183</strain>
    </source>
</reference>
<dbReference type="KEGG" id="cmic:caldi_07320"/>
<name>A0AA35CIG1_9FIRM</name>
<gene>
    <name evidence="1" type="ORF">caldi_07320</name>
</gene>
<dbReference type="RefSeq" id="WP_264843752.1">
    <property type="nucleotide sequence ID" value="NZ_AP025628.1"/>
</dbReference>
<protein>
    <submittedName>
        <fullName evidence="1">Uncharacterized protein</fullName>
    </submittedName>
</protein>
<evidence type="ECO:0000313" key="1">
    <source>
        <dbReference type="EMBL" id="BDG59642.1"/>
    </source>
</evidence>
<organism evidence="1 2">
    <name type="scientific">Caldinitratiruptor microaerophilus</name>
    <dbReference type="NCBI Taxonomy" id="671077"/>
    <lineage>
        <taxon>Bacteria</taxon>
        <taxon>Bacillati</taxon>
        <taxon>Bacillota</taxon>
        <taxon>Clostridia</taxon>
        <taxon>Eubacteriales</taxon>
        <taxon>Symbiobacteriaceae</taxon>
        <taxon>Caldinitratiruptor</taxon>
    </lineage>
</organism>
<keyword evidence="2" id="KW-1185">Reference proteome</keyword>
<dbReference type="AlphaFoldDB" id="A0AA35CIG1"/>
<dbReference type="EMBL" id="AP025628">
    <property type="protein sequence ID" value="BDG59642.1"/>
    <property type="molecule type" value="Genomic_DNA"/>
</dbReference>
<sequence>MGTHIGETVEQRAKAAAAAGSEWMDPEVAAYVVGFQDGARAVLDDLAWRVKDMYVDLDASRFSPMMEAIFKQMQAKRPRLDHISMVRGG</sequence>
<evidence type="ECO:0000313" key="2">
    <source>
        <dbReference type="Proteomes" id="UP001163687"/>
    </source>
</evidence>